<dbReference type="GO" id="GO:0004379">
    <property type="term" value="F:glycylpeptide N-tetradecanoyltransferase activity"/>
    <property type="evidence" value="ECO:0007669"/>
    <property type="project" value="UniProtKB-EC"/>
</dbReference>
<evidence type="ECO:0000256" key="5">
    <source>
        <dbReference type="ARBA" id="ARBA00031242"/>
    </source>
</evidence>
<evidence type="ECO:0000259" key="8">
    <source>
        <dbReference type="Pfam" id="PF02799"/>
    </source>
</evidence>
<dbReference type="EMBL" id="MN740292">
    <property type="protein sequence ID" value="QHT98443.1"/>
    <property type="molecule type" value="Genomic_DNA"/>
</dbReference>
<comment type="similarity">
    <text evidence="1">Belongs to the NMT family.</text>
</comment>
<name>A0A6C0J472_9ZZZZ</name>
<proteinExistence type="inferred from homology"/>
<feature type="compositionally biased region" description="Basic and acidic residues" evidence="6">
    <location>
        <begin position="1"/>
        <end position="10"/>
    </location>
</feature>
<evidence type="ECO:0000256" key="1">
    <source>
        <dbReference type="ARBA" id="ARBA00009469"/>
    </source>
</evidence>
<dbReference type="Pfam" id="PF02799">
    <property type="entry name" value="NMT_C"/>
    <property type="match status" value="1"/>
</dbReference>
<evidence type="ECO:0000313" key="9">
    <source>
        <dbReference type="EMBL" id="QHT98443.1"/>
    </source>
</evidence>
<evidence type="ECO:0000256" key="6">
    <source>
        <dbReference type="SAM" id="MobiDB-lite"/>
    </source>
</evidence>
<dbReference type="EC" id="2.3.1.97" evidence="2"/>
<dbReference type="GO" id="GO:0005737">
    <property type="term" value="C:cytoplasm"/>
    <property type="evidence" value="ECO:0007669"/>
    <property type="project" value="TreeGrafter"/>
</dbReference>
<dbReference type="Gene3D" id="3.40.630.170">
    <property type="match status" value="1"/>
</dbReference>
<dbReference type="PANTHER" id="PTHR11377:SF5">
    <property type="entry name" value="GLYCYLPEPTIDE N-TETRADECANOYLTRANSFERASE"/>
    <property type="match status" value="1"/>
</dbReference>
<evidence type="ECO:0000256" key="4">
    <source>
        <dbReference type="ARBA" id="ARBA00023315"/>
    </source>
</evidence>
<sequence>MHEYWDKQPVPREGTTPGEIDESREVVKKTTKLPNGFVWSSCTLKEACEFLNSHYVSDGVFRLCHDVEALKWSMDESAVIRKKDTNQIIGYITSSNVDTNIDTNVLKMVHISFLCVHGEYRNFRLAPILISEIKRRANKKDVWQAIYTIHAKLPTPITKSYMWHRHLNSEALVKNKFCQVDQTRKNFYQVRGSCKNVWRKMTLEDIPRVTKILQKYNEKFRIAPVVNEEYVKRRVLPIYSFVNDENDDFISFYGAPYERIDGLGTVKQVYRYYVVGDVYDDAFIIAKNYGYHIFNSPEVGMTVESLENLKFMKGNYVYYYMFNWHLNEMIEPKEINLIIP</sequence>
<evidence type="ECO:0000256" key="3">
    <source>
        <dbReference type="ARBA" id="ARBA00022679"/>
    </source>
</evidence>
<dbReference type="SUPFAM" id="SSF55729">
    <property type="entry name" value="Acyl-CoA N-acyltransferases (Nat)"/>
    <property type="match status" value="2"/>
</dbReference>
<feature type="domain" description="Glycylpeptide N-tetradecanoyltransferase C-terminal" evidence="8">
    <location>
        <begin position="190"/>
        <end position="332"/>
    </location>
</feature>
<dbReference type="InterPro" id="IPR016181">
    <property type="entry name" value="Acyl_CoA_acyltransferase"/>
</dbReference>
<feature type="region of interest" description="Disordered" evidence="6">
    <location>
        <begin position="1"/>
        <end position="22"/>
    </location>
</feature>
<dbReference type="AlphaFoldDB" id="A0A6C0J472"/>
<evidence type="ECO:0000256" key="2">
    <source>
        <dbReference type="ARBA" id="ARBA00012923"/>
    </source>
</evidence>
<organism evidence="9">
    <name type="scientific">viral metagenome</name>
    <dbReference type="NCBI Taxonomy" id="1070528"/>
    <lineage>
        <taxon>unclassified sequences</taxon>
        <taxon>metagenomes</taxon>
        <taxon>organismal metagenomes</taxon>
    </lineage>
</organism>
<reference evidence="9" key="1">
    <citation type="journal article" date="2020" name="Nature">
        <title>Giant virus diversity and host interactions through global metagenomics.</title>
        <authorList>
            <person name="Schulz F."/>
            <person name="Roux S."/>
            <person name="Paez-Espino D."/>
            <person name="Jungbluth S."/>
            <person name="Walsh D.A."/>
            <person name="Denef V.J."/>
            <person name="McMahon K.D."/>
            <person name="Konstantinidis K.T."/>
            <person name="Eloe-Fadrosh E.A."/>
            <person name="Kyrpides N.C."/>
            <person name="Woyke T."/>
        </authorList>
    </citation>
    <scope>NUCLEOTIDE SEQUENCE</scope>
    <source>
        <strain evidence="9">GVMAG-M-3300025652-16</strain>
    </source>
</reference>
<dbReference type="InterPro" id="IPR022676">
    <property type="entry name" value="NMT_N"/>
</dbReference>
<accession>A0A6C0J472</accession>
<dbReference type="InterPro" id="IPR000903">
    <property type="entry name" value="NMT"/>
</dbReference>
<protein>
    <recommendedName>
        <fullName evidence="2">glycylpeptide N-tetradecanoyltransferase</fullName>
        <ecNumber evidence="2">2.3.1.97</ecNumber>
    </recommendedName>
    <alternativeName>
        <fullName evidence="5">Myristoyl-CoA:protein N-myristoyltransferase</fullName>
    </alternativeName>
</protein>
<feature type="domain" description="Glycylpeptide N-tetradecanoyltransferase N-terminal" evidence="7">
    <location>
        <begin position="23"/>
        <end position="158"/>
    </location>
</feature>
<dbReference type="InterPro" id="IPR022677">
    <property type="entry name" value="NMT_C"/>
</dbReference>
<keyword evidence="3" id="KW-0808">Transferase</keyword>
<dbReference type="Pfam" id="PF01233">
    <property type="entry name" value="NMT"/>
    <property type="match status" value="1"/>
</dbReference>
<keyword evidence="4" id="KW-0012">Acyltransferase</keyword>
<dbReference type="PANTHER" id="PTHR11377">
    <property type="entry name" value="N-MYRISTOYL TRANSFERASE"/>
    <property type="match status" value="1"/>
</dbReference>
<evidence type="ECO:0000259" key="7">
    <source>
        <dbReference type="Pfam" id="PF01233"/>
    </source>
</evidence>